<name>A0ABS4QNR8_9NOCA</name>
<sequence length="105" mass="10302">MSELNVDPEAVATYAAAAAEVSGLLGTTASNTDTAAGADLSGLGLLGADFAQAWTGAAQSHADTVRTAAALIDAHATLISAFADRVQGIDAATAAAVARLTDQES</sequence>
<dbReference type="Proteomes" id="UP001519325">
    <property type="component" value="Unassembled WGS sequence"/>
</dbReference>
<accession>A0ABS4QNR8</accession>
<protein>
    <submittedName>
        <fullName evidence="1">2-keto-3-deoxy-galactonokinase</fullName>
    </submittedName>
</protein>
<evidence type="ECO:0000313" key="2">
    <source>
        <dbReference type="Proteomes" id="UP001519325"/>
    </source>
</evidence>
<dbReference type="EMBL" id="JAGGMR010000001">
    <property type="protein sequence ID" value="MBP2193357.1"/>
    <property type="molecule type" value="Genomic_DNA"/>
</dbReference>
<evidence type="ECO:0000313" key="1">
    <source>
        <dbReference type="EMBL" id="MBP2193357.1"/>
    </source>
</evidence>
<comment type="caution">
    <text evidence="1">The sequence shown here is derived from an EMBL/GenBank/DDBJ whole genome shotgun (WGS) entry which is preliminary data.</text>
</comment>
<gene>
    <name evidence="1" type="ORF">BJ987_006258</name>
</gene>
<organism evidence="1 2">
    <name type="scientific">Nocardia goodfellowii</name>
    <dbReference type="NCBI Taxonomy" id="882446"/>
    <lineage>
        <taxon>Bacteria</taxon>
        <taxon>Bacillati</taxon>
        <taxon>Actinomycetota</taxon>
        <taxon>Actinomycetes</taxon>
        <taxon>Mycobacteriales</taxon>
        <taxon>Nocardiaceae</taxon>
        <taxon>Nocardia</taxon>
    </lineage>
</organism>
<reference evidence="1 2" key="1">
    <citation type="submission" date="2021-03" db="EMBL/GenBank/DDBJ databases">
        <title>Sequencing the genomes of 1000 actinobacteria strains.</title>
        <authorList>
            <person name="Klenk H.-P."/>
        </authorList>
    </citation>
    <scope>NUCLEOTIDE SEQUENCE [LARGE SCALE GENOMIC DNA]</scope>
    <source>
        <strain evidence="1 2">DSM 45516</strain>
    </source>
</reference>
<keyword evidence="2" id="KW-1185">Reference proteome</keyword>
<proteinExistence type="predicted"/>
<dbReference type="RefSeq" id="WP_209896629.1">
    <property type="nucleotide sequence ID" value="NZ_JAGGMR010000001.1"/>
</dbReference>